<reference evidence="6" key="3">
    <citation type="submission" date="2025-09" db="UniProtKB">
        <authorList>
            <consortium name="Ensembl"/>
        </authorList>
    </citation>
    <scope>IDENTIFICATION</scope>
</reference>
<dbReference type="GO" id="GO:0004090">
    <property type="term" value="F:carbonyl reductase (NADPH) activity"/>
    <property type="evidence" value="ECO:0007669"/>
    <property type="project" value="UniProtKB-EC"/>
</dbReference>
<organism evidence="6 7">
    <name type="scientific">Oncorhynchus tshawytscha</name>
    <name type="common">Chinook salmon</name>
    <name type="synonym">Salmo tshawytscha</name>
    <dbReference type="NCBI Taxonomy" id="74940"/>
    <lineage>
        <taxon>Eukaryota</taxon>
        <taxon>Metazoa</taxon>
        <taxon>Chordata</taxon>
        <taxon>Craniata</taxon>
        <taxon>Vertebrata</taxon>
        <taxon>Euteleostomi</taxon>
        <taxon>Actinopterygii</taxon>
        <taxon>Neopterygii</taxon>
        <taxon>Teleostei</taxon>
        <taxon>Protacanthopterygii</taxon>
        <taxon>Salmoniformes</taxon>
        <taxon>Salmonidae</taxon>
        <taxon>Salmoninae</taxon>
        <taxon>Oncorhynchus</taxon>
    </lineage>
</organism>
<dbReference type="PRINTS" id="PR00080">
    <property type="entry name" value="SDRFAMILY"/>
</dbReference>
<dbReference type="InterPro" id="IPR036291">
    <property type="entry name" value="NAD(P)-bd_dom_sf"/>
</dbReference>
<dbReference type="Gene3D" id="3.40.50.720">
    <property type="entry name" value="NAD(P)-binding Rossmann-like Domain"/>
    <property type="match status" value="2"/>
</dbReference>
<proteinExistence type="inferred from homology"/>
<dbReference type="CDD" id="cd05324">
    <property type="entry name" value="carb_red_PTCR-like_SDR_c"/>
    <property type="match status" value="1"/>
</dbReference>
<evidence type="ECO:0000256" key="4">
    <source>
        <dbReference type="ARBA" id="ARBA00026118"/>
    </source>
</evidence>
<dbReference type="InterPro" id="IPR045313">
    <property type="entry name" value="CBR1-like"/>
</dbReference>
<dbReference type="GeneTree" id="ENSGT00940000168097"/>
<dbReference type="Ensembl" id="ENSOTST00005129347.1">
    <property type="protein sequence ID" value="ENSOTSP00005148499.1"/>
    <property type="gene ID" value="ENSOTSG00005071944.1"/>
</dbReference>
<evidence type="ECO:0000256" key="2">
    <source>
        <dbReference type="ARBA" id="ARBA00022857"/>
    </source>
</evidence>
<evidence type="ECO:0000256" key="1">
    <source>
        <dbReference type="ARBA" id="ARBA00006484"/>
    </source>
</evidence>
<dbReference type="EC" id="1.1.1.184" evidence="4"/>
<evidence type="ECO:0000256" key="3">
    <source>
        <dbReference type="ARBA" id="ARBA00023002"/>
    </source>
</evidence>
<dbReference type="PANTHER" id="PTHR43963">
    <property type="entry name" value="CARBONYL REDUCTASE 1-RELATED"/>
    <property type="match status" value="1"/>
</dbReference>
<evidence type="ECO:0000256" key="5">
    <source>
        <dbReference type="RuleBase" id="RU000363"/>
    </source>
</evidence>
<dbReference type="Proteomes" id="UP000694402">
    <property type="component" value="Unassembled WGS sequence"/>
</dbReference>
<evidence type="ECO:0000313" key="6">
    <source>
        <dbReference type="Ensembl" id="ENSOTSP00005148499.1"/>
    </source>
</evidence>
<reference evidence="6" key="2">
    <citation type="submission" date="2025-08" db="UniProtKB">
        <authorList>
            <consortium name="Ensembl"/>
        </authorList>
    </citation>
    <scope>IDENTIFICATION</scope>
</reference>
<dbReference type="AlphaFoldDB" id="A0AAZ3S5V6"/>
<dbReference type="CDD" id="cd05233">
    <property type="entry name" value="SDR_c"/>
    <property type="match status" value="1"/>
</dbReference>
<keyword evidence="7" id="KW-1185">Reference proteome</keyword>
<sequence length="426" mass="46904">MSKKVAVVTGANKGIGFAIVRELCKAKFTGDVILTARNEKLGNEAVKMLKSEGFEVSYHHLDICDQGSAKQLSNFLQKTYGGLDVLINNAGMAFKNDATETFGEQAEVTMRTNFWGTLWVCHALLPLLRPNARVVNVSSFVSKKALDTCSPQLQAKFRDTELSEEELCLLMGQFVIAAQQGNHQAQGWPNTAYGTTKMLKSEGFEVSYHHLDICDQGSAKQLSNFLQKTYGGLDVLINNAGMSFKNDATETFGEQAEVTMRTNFWGTLWVCHALLPLLRPNARVVNVSSFVSKKALDTCSPQLQAKFRDTELSEEELCLLMGQFVIAAQRGNHQAQGWPNTAYGTTKIGVTVLSRIQAHFLTKTRAADGILLNACCPGWVRTDMAGSKAPKSPEEGAQTPTYLALLPEGMKEPHGQLVWDKTVQEW</sequence>
<dbReference type="Pfam" id="PF00106">
    <property type="entry name" value="adh_short"/>
    <property type="match status" value="2"/>
</dbReference>
<dbReference type="InterPro" id="IPR002347">
    <property type="entry name" value="SDR_fam"/>
</dbReference>
<dbReference type="PRINTS" id="PR00081">
    <property type="entry name" value="GDHRDH"/>
</dbReference>
<gene>
    <name evidence="6" type="primary">LOC112231246</name>
</gene>
<protein>
    <recommendedName>
        <fullName evidence="4">carbonyl reductase (NADPH)</fullName>
        <ecNumber evidence="4">1.1.1.184</ecNumber>
    </recommendedName>
</protein>
<dbReference type="PANTHER" id="PTHR43963:SF4">
    <property type="entry name" value="CARBONYL REDUCTASE (NADPH)"/>
    <property type="match status" value="1"/>
</dbReference>
<dbReference type="SUPFAM" id="SSF51735">
    <property type="entry name" value="NAD(P)-binding Rossmann-fold domains"/>
    <property type="match status" value="2"/>
</dbReference>
<evidence type="ECO:0000313" key="7">
    <source>
        <dbReference type="Proteomes" id="UP000694402"/>
    </source>
</evidence>
<comment type="similarity">
    <text evidence="1 5">Belongs to the short-chain dehydrogenases/reductases (SDR) family.</text>
</comment>
<name>A0AAZ3S5V6_ONCTS</name>
<keyword evidence="2" id="KW-0521">NADP</keyword>
<keyword evidence="3" id="KW-0560">Oxidoreductase</keyword>
<reference evidence="7" key="1">
    <citation type="journal article" date="2018" name="PLoS ONE">
        <title>Chinook salmon (Oncorhynchus tshawytscha) genome and transcriptome.</title>
        <authorList>
            <person name="Christensen K.A."/>
            <person name="Leong J.S."/>
            <person name="Sakhrani D."/>
            <person name="Biagi C.A."/>
            <person name="Minkley D.R."/>
            <person name="Withler R.E."/>
            <person name="Rondeau E.B."/>
            <person name="Koop B.F."/>
            <person name="Devlin R.H."/>
        </authorList>
    </citation>
    <scope>NUCLEOTIDE SEQUENCE [LARGE SCALE GENOMIC DNA]</scope>
</reference>
<accession>A0AAZ3S5V6</accession>